<dbReference type="AlphaFoldDB" id="A0A6A4VS91"/>
<feature type="compositionally biased region" description="Basic and acidic residues" evidence="2">
    <location>
        <begin position="170"/>
        <end position="179"/>
    </location>
</feature>
<evidence type="ECO:0000313" key="5">
    <source>
        <dbReference type="Proteomes" id="UP000440578"/>
    </source>
</evidence>
<organism evidence="4 5">
    <name type="scientific">Amphibalanus amphitrite</name>
    <name type="common">Striped barnacle</name>
    <name type="synonym">Balanus amphitrite</name>
    <dbReference type="NCBI Taxonomy" id="1232801"/>
    <lineage>
        <taxon>Eukaryota</taxon>
        <taxon>Metazoa</taxon>
        <taxon>Ecdysozoa</taxon>
        <taxon>Arthropoda</taxon>
        <taxon>Crustacea</taxon>
        <taxon>Multicrustacea</taxon>
        <taxon>Cirripedia</taxon>
        <taxon>Thoracica</taxon>
        <taxon>Thoracicalcarea</taxon>
        <taxon>Balanomorpha</taxon>
        <taxon>Balanoidea</taxon>
        <taxon>Balanidae</taxon>
        <taxon>Amphibalaninae</taxon>
        <taxon>Amphibalanus</taxon>
    </lineage>
</organism>
<dbReference type="EMBL" id="VIIS01001596">
    <property type="protein sequence ID" value="KAF0295819.1"/>
    <property type="molecule type" value="Genomic_DNA"/>
</dbReference>
<evidence type="ECO:0000256" key="3">
    <source>
        <dbReference type="SAM" id="SignalP"/>
    </source>
</evidence>
<feature type="region of interest" description="Disordered" evidence="2">
    <location>
        <begin position="441"/>
        <end position="464"/>
    </location>
</feature>
<sequence length="464" mass="50943">MARGALLLCLVLTAAAAAAAEGDASLSTRLAALEAAQRADRAELVQLRAQLAGRDRLREALPQLGRELRQLSRHVGGQAAVRDELEELRAEIGSFSQEVHAVKALGRPPPVSADHTTVQWLRERVTSLASQLAELSERANATELLQLRQASADGWRGRSSGCSCRQGAQGDREESADRSEQLRLELRQLAERQQQLRAQHEAQRSRSAQVGAELAELREEARRQQDTFSSLLREVSALRRELLLGVPAGVSSGGRRRRHGRRSAGARFRQRVLADVLEVLYDKQLRLDERQVADQRNRSELAAGLAEQRRRLERLERRVEGAESEGRLLSWRLNATDGTGAARALKQSTSVLIREVEQLETKLDARTAALQAELARLDVGCGQLTTAVDELRQRQAGLPERADRLSQQLAAVSREHQVTRSQLMVLQADLLTLSLDGSGHTDPADLTLSPDRTDPTDPAGGAGT</sequence>
<gene>
    <name evidence="4" type="ORF">FJT64_006698</name>
</gene>
<comment type="caution">
    <text evidence="4">The sequence shown here is derived from an EMBL/GenBank/DDBJ whole genome shotgun (WGS) entry which is preliminary data.</text>
</comment>
<feature type="region of interest" description="Disordered" evidence="2">
    <location>
        <begin position="154"/>
        <end position="179"/>
    </location>
</feature>
<keyword evidence="1" id="KW-0175">Coiled coil</keyword>
<keyword evidence="3" id="KW-0732">Signal</keyword>
<feature type="coiled-coil region" evidence="1">
    <location>
        <begin position="298"/>
        <end position="362"/>
    </location>
</feature>
<reference evidence="4 5" key="1">
    <citation type="submission" date="2019-07" db="EMBL/GenBank/DDBJ databases">
        <title>Draft genome assembly of a fouling barnacle, Amphibalanus amphitrite (Darwin, 1854): The first reference genome for Thecostraca.</title>
        <authorList>
            <person name="Kim W."/>
        </authorList>
    </citation>
    <scope>NUCLEOTIDE SEQUENCE [LARGE SCALE GENOMIC DNA]</scope>
    <source>
        <strain evidence="4">SNU_AA5</strain>
        <tissue evidence="4">Soma without cirri and trophi</tissue>
    </source>
</reference>
<name>A0A6A4VS91_AMPAM</name>
<evidence type="ECO:0000256" key="2">
    <source>
        <dbReference type="SAM" id="MobiDB-lite"/>
    </source>
</evidence>
<protein>
    <submittedName>
        <fullName evidence="4">Uncharacterized protein</fullName>
    </submittedName>
</protein>
<feature type="coiled-coil region" evidence="1">
    <location>
        <begin position="30"/>
        <end position="138"/>
    </location>
</feature>
<proteinExistence type="predicted"/>
<feature type="chain" id="PRO_5025650667" evidence="3">
    <location>
        <begin position="21"/>
        <end position="464"/>
    </location>
</feature>
<evidence type="ECO:0000313" key="4">
    <source>
        <dbReference type="EMBL" id="KAF0295819.1"/>
    </source>
</evidence>
<dbReference type="OrthoDB" id="6400747at2759"/>
<dbReference type="Proteomes" id="UP000440578">
    <property type="component" value="Unassembled WGS sequence"/>
</dbReference>
<feature type="signal peptide" evidence="3">
    <location>
        <begin position="1"/>
        <end position="20"/>
    </location>
</feature>
<accession>A0A6A4VS91</accession>
<keyword evidence="5" id="KW-1185">Reference proteome</keyword>
<evidence type="ECO:0000256" key="1">
    <source>
        <dbReference type="SAM" id="Coils"/>
    </source>
</evidence>